<dbReference type="InterPro" id="IPR036188">
    <property type="entry name" value="FAD/NAD-bd_sf"/>
</dbReference>
<dbReference type="Pfam" id="PF13450">
    <property type="entry name" value="NAD_binding_8"/>
    <property type="match status" value="1"/>
</dbReference>
<feature type="chain" id="PRO_5024411471" description="Prenylcysteine lyase domain-containing protein" evidence="9">
    <location>
        <begin position="21"/>
        <end position="310"/>
    </location>
</feature>
<gene>
    <name evidence="11" type="ORF">FH972_026209</name>
</gene>
<dbReference type="OrthoDB" id="437369at2759"/>
<dbReference type="GO" id="GO:0030327">
    <property type="term" value="P:prenylated protein catabolic process"/>
    <property type="evidence" value="ECO:0007669"/>
    <property type="project" value="TreeGrafter"/>
</dbReference>
<feature type="compositionally biased region" description="Basic residues" evidence="8">
    <location>
        <begin position="294"/>
        <end position="310"/>
    </location>
</feature>
<reference evidence="11 12" key="1">
    <citation type="submission" date="2019-06" db="EMBL/GenBank/DDBJ databases">
        <title>A chromosomal-level reference genome of Carpinus fangiana (Coryloideae, Betulaceae).</title>
        <authorList>
            <person name="Yang X."/>
            <person name="Wang Z."/>
            <person name="Zhang L."/>
            <person name="Hao G."/>
            <person name="Liu J."/>
            <person name="Yang Y."/>
        </authorList>
    </citation>
    <scope>NUCLEOTIDE SEQUENCE [LARGE SCALE GENOMIC DNA]</scope>
    <source>
        <strain evidence="11">Cfa_2016G</strain>
        <tissue evidence="11">Leaf</tissue>
    </source>
</reference>
<evidence type="ECO:0000313" key="12">
    <source>
        <dbReference type="Proteomes" id="UP000327013"/>
    </source>
</evidence>
<sequence length="310" mass="33610">MNLVVQVSCLLLWIATGSYAQNHLQHGHEQLRLGVSKPPHPLKKVAIIGAGSAGTSTAHYLSRYAAANVTIFERNSWIGGRSTTVDAYGDPSQPVELGASIFVEANLNLVQAVKDLNLTTNHLHAHDDGATGRIGIYDGSRFVYEADLAGTSYWDLAKLFWRYGLSPYRAQKLMKRVVGQLLTMYDAPIFPFTSLSQAAYDVGLTAVTAATGAQYLRENEVGDLFSNEIVQAATRVNYAQNLNEIHGLEALVCLAADNAKSVVGGNWKIFAGMAKSSTVLLDTEVHSISSKHGGSIRRGRPRRTLSSGRH</sequence>
<dbReference type="PRINTS" id="PR00419">
    <property type="entry name" value="ADXRDTASE"/>
</dbReference>
<evidence type="ECO:0000256" key="4">
    <source>
        <dbReference type="ARBA" id="ARBA00022729"/>
    </source>
</evidence>
<dbReference type="GO" id="GO:0001735">
    <property type="term" value="F:prenylcysteine oxidase activity"/>
    <property type="evidence" value="ECO:0007669"/>
    <property type="project" value="InterPro"/>
</dbReference>
<comment type="caution">
    <text evidence="11">The sequence shown here is derived from an EMBL/GenBank/DDBJ whole genome shotgun (WGS) entry which is preliminary data.</text>
</comment>
<keyword evidence="7" id="KW-0325">Glycoprotein</keyword>
<comment type="cofactor">
    <cofactor evidence="1">
        <name>FAD</name>
        <dbReference type="ChEBI" id="CHEBI:57692"/>
    </cofactor>
</comment>
<evidence type="ECO:0000259" key="10">
    <source>
        <dbReference type="Pfam" id="PF07156"/>
    </source>
</evidence>
<dbReference type="PANTHER" id="PTHR15944">
    <property type="entry name" value="FARNESYLCYSTEINE LYASE"/>
    <property type="match status" value="1"/>
</dbReference>
<dbReference type="GO" id="GO:0030328">
    <property type="term" value="P:prenylcysteine catabolic process"/>
    <property type="evidence" value="ECO:0007669"/>
    <property type="project" value="InterPro"/>
</dbReference>
<evidence type="ECO:0000256" key="1">
    <source>
        <dbReference type="ARBA" id="ARBA00001974"/>
    </source>
</evidence>
<evidence type="ECO:0000256" key="2">
    <source>
        <dbReference type="ARBA" id="ARBA00009967"/>
    </source>
</evidence>
<keyword evidence="5" id="KW-0274">FAD</keyword>
<feature type="signal peptide" evidence="9">
    <location>
        <begin position="1"/>
        <end position="20"/>
    </location>
</feature>
<evidence type="ECO:0000256" key="5">
    <source>
        <dbReference type="ARBA" id="ARBA00022827"/>
    </source>
</evidence>
<accession>A0A5N6L3C7</accession>
<keyword evidence="12" id="KW-1185">Reference proteome</keyword>
<evidence type="ECO:0000256" key="3">
    <source>
        <dbReference type="ARBA" id="ARBA00022630"/>
    </source>
</evidence>
<protein>
    <recommendedName>
        <fullName evidence="10">Prenylcysteine lyase domain-containing protein</fullName>
    </recommendedName>
</protein>
<keyword evidence="6" id="KW-0560">Oxidoreductase</keyword>
<dbReference type="EMBL" id="VIBQ01000082">
    <property type="protein sequence ID" value="KAB8659320.1"/>
    <property type="molecule type" value="Genomic_DNA"/>
</dbReference>
<dbReference type="Gene3D" id="3.50.50.60">
    <property type="entry name" value="FAD/NAD(P)-binding domain"/>
    <property type="match status" value="1"/>
</dbReference>
<feature type="region of interest" description="Disordered" evidence="8">
    <location>
        <begin position="290"/>
        <end position="310"/>
    </location>
</feature>
<dbReference type="InterPro" id="IPR010795">
    <property type="entry name" value="Prenylcys_lyase"/>
</dbReference>
<keyword evidence="4 9" id="KW-0732">Signal</keyword>
<evidence type="ECO:0000313" key="11">
    <source>
        <dbReference type="EMBL" id="KAB8659320.1"/>
    </source>
</evidence>
<name>A0A5N6L3C7_9ROSI</name>
<dbReference type="AlphaFoldDB" id="A0A5N6L3C7"/>
<dbReference type="Pfam" id="PF07156">
    <property type="entry name" value="Prenylcys_lyase"/>
    <property type="match status" value="1"/>
</dbReference>
<organism evidence="11 12">
    <name type="scientific">Carpinus fangiana</name>
    <dbReference type="NCBI Taxonomy" id="176857"/>
    <lineage>
        <taxon>Eukaryota</taxon>
        <taxon>Viridiplantae</taxon>
        <taxon>Streptophyta</taxon>
        <taxon>Embryophyta</taxon>
        <taxon>Tracheophyta</taxon>
        <taxon>Spermatophyta</taxon>
        <taxon>Magnoliopsida</taxon>
        <taxon>eudicotyledons</taxon>
        <taxon>Gunneridae</taxon>
        <taxon>Pentapetalae</taxon>
        <taxon>rosids</taxon>
        <taxon>fabids</taxon>
        <taxon>Fagales</taxon>
        <taxon>Betulaceae</taxon>
        <taxon>Carpinus</taxon>
    </lineage>
</organism>
<evidence type="ECO:0000256" key="8">
    <source>
        <dbReference type="SAM" id="MobiDB-lite"/>
    </source>
</evidence>
<keyword evidence="3" id="KW-0285">Flavoprotein</keyword>
<dbReference type="PANTHER" id="PTHR15944:SF0">
    <property type="entry name" value="PRENYLCYSTEINE LYASE DOMAIN-CONTAINING PROTEIN"/>
    <property type="match status" value="1"/>
</dbReference>
<feature type="domain" description="Prenylcysteine lyase" evidence="10">
    <location>
        <begin position="152"/>
        <end position="295"/>
    </location>
</feature>
<dbReference type="InterPro" id="IPR017046">
    <property type="entry name" value="Prenylcysteine_Oxase1"/>
</dbReference>
<evidence type="ECO:0000256" key="6">
    <source>
        <dbReference type="ARBA" id="ARBA00023002"/>
    </source>
</evidence>
<evidence type="ECO:0000256" key="7">
    <source>
        <dbReference type="ARBA" id="ARBA00023180"/>
    </source>
</evidence>
<dbReference type="Proteomes" id="UP000327013">
    <property type="component" value="Unassembled WGS sequence"/>
</dbReference>
<evidence type="ECO:0000256" key="9">
    <source>
        <dbReference type="SAM" id="SignalP"/>
    </source>
</evidence>
<dbReference type="SUPFAM" id="SSF51905">
    <property type="entry name" value="FAD/NAD(P)-binding domain"/>
    <property type="match status" value="1"/>
</dbReference>
<proteinExistence type="inferred from homology"/>
<comment type="similarity">
    <text evidence="2">Belongs to the prenylcysteine oxidase family.</text>
</comment>